<dbReference type="Proteomes" id="UP000580250">
    <property type="component" value="Unassembled WGS sequence"/>
</dbReference>
<dbReference type="AlphaFoldDB" id="A0A6V7VVR7"/>
<reference evidence="1 2" key="1">
    <citation type="submission" date="2020-08" db="EMBL/GenBank/DDBJ databases">
        <authorList>
            <person name="Koutsovoulos G."/>
            <person name="Danchin GJ E."/>
        </authorList>
    </citation>
    <scope>NUCLEOTIDE SEQUENCE [LARGE SCALE GENOMIC DNA]</scope>
</reference>
<gene>
    <name evidence="1" type="ORF">MENT_LOCUS30847</name>
</gene>
<accession>A0A6V7VVR7</accession>
<proteinExistence type="predicted"/>
<evidence type="ECO:0000313" key="1">
    <source>
        <dbReference type="EMBL" id="CAD2178882.1"/>
    </source>
</evidence>
<organism evidence="1 2">
    <name type="scientific">Meloidogyne enterolobii</name>
    <name type="common">Root-knot nematode worm</name>
    <name type="synonym">Meloidogyne mayaguensis</name>
    <dbReference type="NCBI Taxonomy" id="390850"/>
    <lineage>
        <taxon>Eukaryota</taxon>
        <taxon>Metazoa</taxon>
        <taxon>Ecdysozoa</taxon>
        <taxon>Nematoda</taxon>
        <taxon>Chromadorea</taxon>
        <taxon>Rhabditida</taxon>
        <taxon>Tylenchina</taxon>
        <taxon>Tylenchomorpha</taxon>
        <taxon>Tylenchoidea</taxon>
        <taxon>Meloidogynidae</taxon>
        <taxon>Meloidogyninae</taxon>
        <taxon>Meloidogyne</taxon>
    </lineage>
</organism>
<comment type="caution">
    <text evidence="1">The sequence shown here is derived from an EMBL/GenBank/DDBJ whole genome shotgun (WGS) entry which is preliminary data.</text>
</comment>
<evidence type="ECO:0000313" key="2">
    <source>
        <dbReference type="Proteomes" id="UP000580250"/>
    </source>
</evidence>
<sequence length="60" mass="7355">MTYITSRTFTTGTLHYSRSYMKYPDMSVIPFDSHKKSFLKFCKKPKICRRRNNSFYRFIK</sequence>
<name>A0A6V7VVR7_MELEN</name>
<protein>
    <submittedName>
        <fullName evidence="1">Uncharacterized protein</fullName>
    </submittedName>
</protein>
<dbReference type="EMBL" id="CAJEWN010000330">
    <property type="protein sequence ID" value="CAD2178882.1"/>
    <property type="molecule type" value="Genomic_DNA"/>
</dbReference>